<dbReference type="GO" id="GO:0016787">
    <property type="term" value="F:hydrolase activity"/>
    <property type="evidence" value="ECO:0007669"/>
    <property type="project" value="UniProtKB-KW"/>
</dbReference>
<feature type="transmembrane region" description="Helical" evidence="6">
    <location>
        <begin position="39"/>
        <end position="57"/>
    </location>
</feature>
<feature type="transmembrane region" description="Helical" evidence="6">
    <location>
        <begin position="110"/>
        <end position="129"/>
    </location>
</feature>
<proteinExistence type="predicted"/>
<evidence type="ECO:0000259" key="7">
    <source>
        <dbReference type="Pfam" id="PF00884"/>
    </source>
</evidence>
<dbReference type="InterPro" id="IPR050448">
    <property type="entry name" value="OpgB/LTA_synthase_biosynth"/>
</dbReference>
<feature type="domain" description="Sulfatase N-terminal" evidence="7">
    <location>
        <begin position="231"/>
        <end position="509"/>
    </location>
</feature>
<dbReference type="Proteomes" id="UP000807785">
    <property type="component" value="Unassembled WGS sequence"/>
</dbReference>
<accession>A0A9D7E653</accession>
<feature type="transmembrane region" description="Helical" evidence="6">
    <location>
        <begin position="12"/>
        <end position="33"/>
    </location>
</feature>
<keyword evidence="2" id="KW-1003">Cell membrane</keyword>
<gene>
    <name evidence="8" type="ORF">IPH26_16385</name>
</gene>
<dbReference type="AlphaFoldDB" id="A0A9D7E653"/>
<dbReference type="Pfam" id="PF00884">
    <property type="entry name" value="Sulfatase"/>
    <property type="match status" value="1"/>
</dbReference>
<evidence type="ECO:0000313" key="8">
    <source>
        <dbReference type="EMBL" id="MBK6974451.1"/>
    </source>
</evidence>
<dbReference type="InterPro" id="IPR017850">
    <property type="entry name" value="Alkaline_phosphatase_core_sf"/>
</dbReference>
<organism evidence="8 9">
    <name type="scientific">Candidatus Methylophosphatis roskildensis</name>
    <dbReference type="NCBI Taxonomy" id="2899263"/>
    <lineage>
        <taxon>Bacteria</taxon>
        <taxon>Pseudomonadati</taxon>
        <taxon>Pseudomonadota</taxon>
        <taxon>Betaproteobacteria</taxon>
        <taxon>Nitrosomonadales</taxon>
        <taxon>Sterolibacteriaceae</taxon>
        <taxon>Candidatus Methylophosphatis</taxon>
    </lineage>
</organism>
<evidence type="ECO:0000256" key="4">
    <source>
        <dbReference type="ARBA" id="ARBA00022989"/>
    </source>
</evidence>
<sequence length="566" mass="64541">MPKLSPRLRRWLFNRYTAFLLFIAVFTTIEQLLGGLSSFVYHIPFEGPLLLYLYWLLNAIQRQDRWTPWLAGLPIVCLYGLYDGFFLGYGEVFRVVNFNELPELMQVLPLPHKTLLIGTLFVPLLLVLLRVDLRRYRHALVGSVPALLLGANTQFGAQQFVSAFDAIGTDVVVWSDELSVENNGRFVMLFYFEAQRRVALAQSATYRDRAEYAKRAEELATALREHGAGRHVHLVVLESFIDPTLFKGVQYSRDPRHPAYVALFGKNVGYSLSPVFGGGTAQAEFEVLCGVPAFHALSSIEFNAFTGAPAYCMPGLLKEAGYRTLASNAYKPNFFNAIKAYTGIGFSEAYFPIEYASQRNSYISAAEVPPGEQYLFDGELFAQNLDFIGKAVQENPGRPILNYVLSMYGHFPHTMDPQLRPRVLSMKAKYRDEQLLLAANQHYYRTEAIAAYVRKLSELDPKSLIVLISDHLPPLEDGTGSYKRLGYLANIEDSTFYNRILVVEDGKPRRYRNLHHFDVPSIVFNYLTDGWYCKNYECNLLRTTRERAGYYERYMRLMAHAVETQP</sequence>
<keyword evidence="5 6" id="KW-0472">Membrane</keyword>
<comment type="caution">
    <text evidence="8">The sequence shown here is derived from an EMBL/GenBank/DDBJ whole genome shotgun (WGS) entry which is preliminary data.</text>
</comment>
<evidence type="ECO:0000256" key="2">
    <source>
        <dbReference type="ARBA" id="ARBA00022475"/>
    </source>
</evidence>
<dbReference type="Gene3D" id="3.40.720.10">
    <property type="entry name" value="Alkaline Phosphatase, subunit A"/>
    <property type="match status" value="1"/>
</dbReference>
<keyword evidence="3 6" id="KW-0812">Transmembrane</keyword>
<evidence type="ECO:0000256" key="3">
    <source>
        <dbReference type="ARBA" id="ARBA00022692"/>
    </source>
</evidence>
<comment type="subcellular location">
    <subcellularLocation>
        <location evidence="1">Cell membrane</location>
        <topology evidence="1">Multi-pass membrane protein</topology>
    </subcellularLocation>
</comment>
<dbReference type="PANTHER" id="PTHR47371:SF3">
    <property type="entry name" value="PHOSPHOGLYCEROL TRANSFERASE I"/>
    <property type="match status" value="1"/>
</dbReference>
<dbReference type="InterPro" id="IPR000917">
    <property type="entry name" value="Sulfatase_N"/>
</dbReference>
<evidence type="ECO:0000256" key="6">
    <source>
        <dbReference type="SAM" id="Phobius"/>
    </source>
</evidence>
<feature type="transmembrane region" description="Helical" evidence="6">
    <location>
        <begin position="69"/>
        <end position="90"/>
    </location>
</feature>
<name>A0A9D7E653_9PROT</name>
<protein>
    <submittedName>
        <fullName evidence="8">Sulfatase-like hydrolase/transferase</fullName>
    </submittedName>
</protein>
<dbReference type="PANTHER" id="PTHR47371">
    <property type="entry name" value="LIPOTEICHOIC ACID SYNTHASE"/>
    <property type="match status" value="1"/>
</dbReference>
<evidence type="ECO:0000256" key="1">
    <source>
        <dbReference type="ARBA" id="ARBA00004651"/>
    </source>
</evidence>
<evidence type="ECO:0000256" key="5">
    <source>
        <dbReference type="ARBA" id="ARBA00023136"/>
    </source>
</evidence>
<dbReference type="SUPFAM" id="SSF53649">
    <property type="entry name" value="Alkaline phosphatase-like"/>
    <property type="match status" value="1"/>
</dbReference>
<dbReference type="EMBL" id="JADJEV010000004">
    <property type="protein sequence ID" value="MBK6974451.1"/>
    <property type="molecule type" value="Genomic_DNA"/>
</dbReference>
<keyword evidence="8" id="KW-0378">Hydrolase</keyword>
<evidence type="ECO:0000313" key="9">
    <source>
        <dbReference type="Proteomes" id="UP000807785"/>
    </source>
</evidence>
<reference evidence="8" key="1">
    <citation type="submission" date="2020-10" db="EMBL/GenBank/DDBJ databases">
        <title>Connecting structure to function with the recovery of over 1000 high-quality activated sludge metagenome-assembled genomes encoding full-length rRNA genes using long-read sequencing.</title>
        <authorList>
            <person name="Singleton C.M."/>
            <person name="Petriglieri F."/>
            <person name="Kristensen J.M."/>
            <person name="Kirkegaard R.H."/>
            <person name="Michaelsen T.Y."/>
            <person name="Andersen M.H."/>
            <person name="Karst S.M."/>
            <person name="Dueholm M.S."/>
            <person name="Nielsen P.H."/>
            <person name="Albertsen M."/>
        </authorList>
    </citation>
    <scope>NUCLEOTIDE SEQUENCE</scope>
    <source>
        <strain evidence="8">Bjer_18-Q3-R1-45_BAT3C.347</strain>
    </source>
</reference>
<keyword evidence="4 6" id="KW-1133">Transmembrane helix</keyword>
<dbReference type="GO" id="GO:0005886">
    <property type="term" value="C:plasma membrane"/>
    <property type="evidence" value="ECO:0007669"/>
    <property type="project" value="UniProtKB-SubCell"/>
</dbReference>